<protein>
    <submittedName>
        <fullName evidence="2">Uncharacterized protein</fullName>
    </submittedName>
</protein>
<dbReference type="Proteomes" id="UP000095237">
    <property type="component" value="Unassembled WGS sequence"/>
</dbReference>
<reference evidence="2 3" key="1">
    <citation type="submission" date="2015-11" db="EMBL/GenBank/DDBJ databases">
        <title>Evidence for parallel genomic evolution in an endosymbiosis of termite gut flagellates.</title>
        <authorList>
            <person name="Zheng H."/>
        </authorList>
    </citation>
    <scope>NUCLEOTIDE SEQUENCE [LARGE SCALE GENOMIC DNA]</scope>
    <source>
        <strain evidence="2 3">CET450</strain>
    </source>
</reference>
<organism evidence="2 3">
    <name type="scientific">Endomicrobium trichonymphae</name>
    <dbReference type="NCBI Taxonomy" id="1408204"/>
    <lineage>
        <taxon>Bacteria</taxon>
        <taxon>Pseudomonadati</taxon>
        <taxon>Elusimicrobiota</taxon>
        <taxon>Endomicrobiia</taxon>
        <taxon>Endomicrobiales</taxon>
        <taxon>Endomicrobiaceae</taxon>
        <taxon>Candidatus Endomicrobiellum</taxon>
    </lineage>
</organism>
<proteinExistence type="predicted"/>
<dbReference type="EMBL" id="LNVX01000580">
    <property type="protein sequence ID" value="OEG69726.1"/>
    <property type="molecule type" value="Genomic_DNA"/>
</dbReference>
<name>A0A1E5IGV2_ENDTX</name>
<evidence type="ECO:0000313" key="2">
    <source>
        <dbReference type="EMBL" id="OEG69726.1"/>
    </source>
</evidence>
<sequence>MTPKIEETPQVEGASNSKKEQQNEGRDEVYTYLKRGEVIESAPEYASFPPRCKKNKRSDNKVYWKLTLAKRLQ</sequence>
<gene>
    <name evidence="2" type="ORF">ATZ36_07805</name>
</gene>
<evidence type="ECO:0000313" key="3">
    <source>
        <dbReference type="Proteomes" id="UP000095237"/>
    </source>
</evidence>
<evidence type="ECO:0000256" key="1">
    <source>
        <dbReference type="SAM" id="MobiDB-lite"/>
    </source>
</evidence>
<feature type="compositionally biased region" description="Basic and acidic residues" evidence="1">
    <location>
        <begin position="17"/>
        <end position="27"/>
    </location>
</feature>
<dbReference type="AlphaFoldDB" id="A0A1E5IGV2"/>
<comment type="caution">
    <text evidence="2">The sequence shown here is derived from an EMBL/GenBank/DDBJ whole genome shotgun (WGS) entry which is preliminary data.</text>
</comment>
<accession>A0A1E5IGV2</accession>
<feature type="region of interest" description="Disordered" evidence="1">
    <location>
        <begin position="1"/>
        <end position="27"/>
    </location>
</feature>
<keyword evidence="3" id="KW-1185">Reference proteome</keyword>